<protein>
    <submittedName>
        <fullName evidence="1">Uncharacterized protein</fullName>
    </submittedName>
</protein>
<dbReference type="Proteomes" id="UP001060085">
    <property type="component" value="Linkage Group LG05"/>
</dbReference>
<evidence type="ECO:0000313" key="1">
    <source>
        <dbReference type="EMBL" id="KAI5662063.1"/>
    </source>
</evidence>
<accession>A0ACC0ARI9</accession>
<reference evidence="2" key="1">
    <citation type="journal article" date="2023" name="Nat. Plants">
        <title>Single-cell RNA sequencing provides a high-resolution roadmap for understanding the multicellular compartmentation of specialized metabolism.</title>
        <authorList>
            <person name="Sun S."/>
            <person name="Shen X."/>
            <person name="Li Y."/>
            <person name="Li Y."/>
            <person name="Wang S."/>
            <person name="Li R."/>
            <person name="Zhang H."/>
            <person name="Shen G."/>
            <person name="Guo B."/>
            <person name="Wei J."/>
            <person name="Xu J."/>
            <person name="St-Pierre B."/>
            <person name="Chen S."/>
            <person name="Sun C."/>
        </authorList>
    </citation>
    <scope>NUCLEOTIDE SEQUENCE [LARGE SCALE GENOMIC DNA]</scope>
</reference>
<dbReference type="EMBL" id="CM044705">
    <property type="protein sequence ID" value="KAI5662063.1"/>
    <property type="molecule type" value="Genomic_DNA"/>
</dbReference>
<name>A0ACC0ARI9_CATRO</name>
<proteinExistence type="predicted"/>
<comment type="caution">
    <text evidence="1">The sequence shown here is derived from an EMBL/GenBank/DDBJ whole genome shotgun (WGS) entry which is preliminary data.</text>
</comment>
<gene>
    <name evidence="1" type="ORF">M9H77_21386</name>
</gene>
<keyword evidence="2" id="KW-1185">Reference proteome</keyword>
<sequence>MEDKKSHHLLQPLIPSAADQNSISAALSNSGIIFRFFFIICIGLISIWADHEASKGHSITIINEASHTTSGRRFDLFYASNDKASRIIYRTSKFAEKFLYPDSTYPKKQVNHVILRLSSRTMTQSVVVDSPPAGNGEYVIYISPSIMDEINHKQALFLAIQRGMARIWLWDIYIIDEIEVPLSIVNGIVEYITDLAVGEIKSSQETMAAAADGCWRSKKNTKAAEEFLSYYEMKNPGFIRQLNRELRHNGWDDRMVDVALGLSIQHLCAHTNSSSSSSSV</sequence>
<evidence type="ECO:0000313" key="2">
    <source>
        <dbReference type="Proteomes" id="UP001060085"/>
    </source>
</evidence>
<organism evidence="1 2">
    <name type="scientific">Catharanthus roseus</name>
    <name type="common">Madagascar periwinkle</name>
    <name type="synonym">Vinca rosea</name>
    <dbReference type="NCBI Taxonomy" id="4058"/>
    <lineage>
        <taxon>Eukaryota</taxon>
        <taxon>Viridiplantae</taxon>
        <taxon>Streptophyta</taxon>
        <taxon>Embryophyta</taxon>
        <taxon>Tracheophyta</taxon>
        <taxon>Spermatophyta</taxon>
        <taxon>Magnoliopsida</taxon>
        <taxon>eudicotyledons</taxon>
        <taxon>Gunneridae</taxon>
        <taxon>Pentapetalae</taxon>
        <taxon>asterids</taxon>
        <taxon>lamiids</taxon>
        <taxon>Gentianales</taxon>
        <taxon>Apocynaceae</taxon>
        <taxon>Rauvolfioideae</taxon>
        <taxon>Vinceae</taxon>
        <taxon>Catharanthinae</taxon>
        <taxon>Catharanthus</taxon>
    </lineage>
</organism>